<feature type="region of interest" description="Disordered" evidence="1">
    <location>
        <begin position="76"/>
        <end position="103"/>
    </location>
</feature>
<dbReference type="Pfam" id="PF07130">
    <property type="entry name" value="YebG"/>
    <property type="match status" value="1"/>
</dbReference>
<evidence type="ECO:0000313" key="2">
    <source>
        <dbReference type="EMBL" id="RUO55388.1"/>
    </source>
</evidence>
<dbReference type="RefSeq" id="WP_126769725.1">
    <property type="nucleotide sequence ID" value="NZ_PIPX01000001.1"/>
</dbReference>
<name>A0A432Y353_9GAMM</name>
<evidence type="ECO:0000256" key="1">
    <source>
        <dbReference type="SAM" id="MobiDB-lite"/>
    </source>
</evidence>
<dbReference type="InterPro" id="IPR009813">
    <property type="entry name" value="Uncharacterised_YebG"/>
</dbReference>
<dbReference type="Proteomes" id="UP000287649">
    <property type="component" value="Unassembled WGS sequence"/>
</dbReference>
<keyword evidence="3" id="KW-1185">Reference proteome</keyword>
<accession>A0A432Y353</accession>
<dbReference type="OrthoDB" id="6415307at2"/>
<dbReference type="InterPro" id="IPR038627">
    <property type="entry name" value="YebG-like_sf"/>
</dbReference>
<proteinExistence type="predicted"/>
<organism evidence="2 3">
    <name type="scientific">Pseudidiomarina homiensis</name>
    <dbReference type="NCBI Taxonomy" id="364198"/>
    <lineage>
        <taxon>Bacteria</taxon>
        <taxon>Pseudomonadati</taxon>
        <taxon>Pseudomonadota</taxon>
        <taxon>Gammaproteobacteria</taxon>
        <taxon>Alteromonadales</taxon>
        <taxon>Idiomarinaceae</taxon>
        <taxon>Pseudidiomarina</taxon>
    </lineage>
</organism>
<comment type="caution">
    <text evidence="2">The sequence shown here is derived from an EMBL/GenBank/DDBJ whole genome shotgun (WGS) entry which is preliminary data.</text>
</comment>
<sequence length="103" mass="11536">MAVVTQYVVMRDGEEKMTFTTKAEADAHDKMLDMVDELLPLLERSETITEEKQLEDLAFFLAREREQVLIALGAKKPTKKKTAKAAEPAKPEEPAKSKESEAA</sequence>
<reference evidence="3" key="1">
    <citation type="journal article" date="2018" name="Front. Microbiol.">
        <title>Genome-Based Analysis Reveals the Taxonomy and Diversity of the Family Idiomarinaceae.</title>
        <authorList>
            <person name="Liu Y."/>
            <person name="Lai Q."/>
            <person name="Shao Z."/>
        </authorList>
    </citation>
    <scope>NUCLEOTIDE SEQUENCE [LARGE SCALE GENOMIC DNA]</scope>
    <source>
        <strain evidence="3">PO-M2</strain>
    </source>
</reference>
<protein>
    <submittedName>
        <fullName evidence="2">Damage-inducible protein</fullName>
    </submittedName>
</protein>
<dbReference type="AlphaFoldDB" id="A0A432Y353"/>
<feature type="compositionally biased region" description="Basic and acidic residues" evidence="1">
    <location>
        <begin position="87"/>
        <end position="103"/>
    </location>
</feature>
<dbReference type="EMBL" id="PIPX01000001">
    <property type="protein sequence ID" value="RUO55388.1"/>
    <property type="molecule type" value="Genomic_DNA"/>
</dbReference>
<evidence type="ECO:0000313" key="3">
    <source>
        <dbReference type="Proteomes" id="UP000287649"/>
    </source>
</evidence>
<dbReference type="Gene3D" id="1.10.10.710">
    <property type="entry name" value="PSPTO_1197 like"/>
    <property type="match status" value="1"/>
</dbReference>
<gene>
    <name evidence="2" type="ORF">CWI70_00975</name>
</gene>